<sequence>MQSGIRRRRVG</sequence>
<dbReference type="GO" id="GO:0016746">
    <property type="term" value="F:acyltransferase activity"/>
    <property type="evidence" value="ECO:0007669"/>
    <property type="project" value="UniProtKB-KW"/>
</dbReference>
<protein>
    <submittedName>
        <fullName evidence="1">S-acyltransferase</fullName>
    </submittedName>
</protein>
<keyword evidence="1" id="KW-0808">Transferase</keyword>
<evidence type="ECO:0000313" key="1">
    <source>
        <dbReference type="EMBL" id="MBX65231.1"/>
    </source>
</evidence>
<accession>A0A2P2QE11</accession>
<name>A0A2P2QE11_RHIMU</name>
<dbReference type="EMBL" id="GGEC01084747">
    <property type="protein sequence ID" value="MBX65231.1"/>
    <property type="molecule type" value="Transcribed_RNA"/>
</dbReference>
<keyword evidence="1" id="KW-0012">Acyltransferase</keyword>
<organism evidence="1">
    <name type="scientific">Rhizophora mucronata</name>
    <name type="common">Asiatic mangrove</name>
    <dbReference type="NCBI Taxonomy" id="61149"/>
    <lineage>
        <taxon>Eukaryota</taxon>
        <taxon>Viridiplantae</taxon>
        <taxon>Streptophyta</taxon>
        <taxon>Embryophyta</taxon>
        <taxon>Tracheophyta</taxon>
        <taxon>Spermatophyta</taxon>
        <taxon>Magnoliopsida</taxon>
        <taxon>eudicotyledons</taxon>
        <taxon>Gunneridae</taxon>
        <taxon>Pentapetalae</taxon>
        <taxon>rosids</taxon>
        <taxon>fabids</taxon>
        <taxon>Malpighiales</taxon>
        <taxon>Rhizophoraceae</taxon>
        <taxon>Rhizophora</taxon>
    </lineage>
</organism>
<reference evidence="1" key="1">
    <citation type="submission" date="2018-02" db="EMBL/GenBank/DDBJ databases">
        <title>Rhizophora mucronata_Transcriptome.</title>
        <authorList>
            <person name="Meera S.P."/>
            <person name="Sreeshan A."/>
            <person name="Augustine A."/>
        </authorList>
    </citation>
    <scope>NUCLEOTIDE SEQUENCE</scope>
    <source>
        <tissue evidence="1">Leaf</tissue>
    </source>
</reference>
<proteinExistence type="predicted"/>